<evidence type="ECO:0008006" key="2">
    <source>
        <dbReference type="Google" id="ProtNLM"/>
    </source>
</evidence>
<sequence length="127" mass="14775">TYANMAENHQFIPSIAVDSDDYIHVVWHGMATGYLDPQIWYAKYTDAWIAPVRISTLVNMEDYGQIEPSISVDSDDYIHVLWHGTYTGYVDFVKVWYAVYTDSWAAPVVLHPTGQNKYPNLRWSRWP</sequence>
<protein>
    <recommendedName>
        <fullName evidence="2">Sialidase domain-containing protein</fullName>
    </recommendedName>
</protein>
<accession>X1JGF3</accession>
<evidence type="ECO:0000313" key="1">
    <source>
        <dbReference type="EMBL" id="GAH80590.1"/>
    </source>
</evidence>
<dbReference type="AlphaFoldDB" id="X1JGF3"/>
<organism evidence="1">
    <name type="scientific">marine sediment metagenome</name>
    <dbReference type="NCBI Taxonomy" id="412755"/>
    <lineage>
        <taxon>unclassified sequences</taxon>
        <taxon>metagenomes</taxon>
        <taxon>ecological metagenomes</taxon>
    </lineage>
</organism>
<dbReference type="EMBL" id="BARU01038072">
    <property type="protein sequence ID" value="GAH80590.1"/>
    <property type="molecule type" value="Genomic_DNA"/>
</dbReference>
<name>X1JGF3_9ZZZZ</name>
<reference evidence="1" key="1">
    <citation type="journal article" date="2014" name="Front. Microbiol.">
        <title>High frequency of phylogenetically diverse reductive dehalogenase-homologous genes in deep subseafloor sedimentary metagenomes.</title>
        <authorList>
            <person name="Kawai M."/>
            <person name="Futagami T."/>
            <person name="Toyoda A."/>
            <person name="Takaki Y."/>
            <person name="Nishi S."/>
            <person name="Hori S."/>
            <person name="Arai W."/>
            <person name="Tsubouchi T."/>
            <person name="Morono Y."/>
            <person name="Uchiyama I."/>
            <person name="Ito T."/>
            <person name="Fujiyama A."/>
            <person name="Inagaki F."/>
            <person name="Takami H."/>
        </authorList>
    </citation>
    <scope>NUCLEOTIDE SEQUENCE</scope>
    <source>
        <strain evidence="1">Expedition CK06-06</strain>
    </source>
</reference>
<feature type="non-terminal residue" evidence="1">
    <location>
        <position position="1"/>
    </location>
</feature>
<proteinExistence type="predicted"/>
<comment type="caution">
    <text evidence="1">The sequence shown here is derived from an EMBL/GenBank/DDBJ whole genome shotgun (WGS) entry which is preliminary data.</text>
</comment>
<gene>
    <name evidence="1" type="ORF">S03H2_59222</name>
</gene>